<organism evidence="1 2">
    <name type="scientific">Pseudomonas umsongensis</name>
    <dbReference type="NCBI Taxonomy" id="198618"/>
    <lineage>
        <taxon>Bacteria</taxon>
        <taxon>Pseudomonadati</taxon>
        <taxon>Pseudomonadota</taxon>
        <taxon>Gammaproteobacteria</taxon>
        <taxon>Pseudomonadales</taxon>
        <taxon>Pseudomonadaceae</taxon>
        <taxon>Pseudomonas</taxon>
    </lineage>
</organism>
<proteinExistence type="predicted"/>
<evidence type="ECO:0000313" key="2">
    <source>
        <dbReference type="Proteomes" id="UP000589818"/>
    </source>
</evidence>
<keyword evidence="2" id="KW-1185">Reference proteome</keyword>
<dbReference type="EC" id="1.14.11.-" evidence="1"/>
<gene>
    <name evidence="1" type="ORF">FHR69_001819</name>
</gene>
<sequence>MTSFAPMSIVGMAQERAIGTHFVHFRRVTISVKLIIAAIYVISIAYVHLRGKVRHKLGRQLSDHSTFLAPINCFLYMFSKIPNRPYLNPADFPDLSPLQAHWEEIRAEGQNLLKAGEIKRSNQYDDVGFNSFFKSGWKRFYLKWYGDSHPSAAKLCPRTTELVQSIGSIKAAMFAELPPGSKLVRHRDPYAGSYRYHLGLETPNDAGCYINVDGESYHWRDGEAVMFDETFIHYAENSTQQNRIILFCDVERPMKYRWAAAFNRWFSRTVMAAAGAPNDAGDKTGAINRLFAKIYTVRLRGKALKKRNRARYYLEKWAIFGGLLAIFVLI</sequence>
<reference evidence="1" key="1">
    <citation type="submission" date="2020-08" db="EMBL/GenBank/DDBJ databases">
        <title>Plant associated metagenomes--Microbial community diversity and host control of community assembly across model and emerging plant ecological genomics systems.</title>
        <authorList>
            <person name="Dangl J."/>
        </authorList>
    </citation>
    <scope>NUCLEOTIDE SEQUENCE</scope>
    <source>
        <strain evidence="1">KD5</strain>
    </source>
</reference>
<accession>A0ACC5MB55</accession>
<name>A0ACC5MB55_9PSED</name>
<dbReference type="EMBL" id="JACHVR010000001">
    <property type="protein sequence ID" value="MBB2885953.1"/>
    <property type="molecule type" value="Genomic_DNA"/>
</dbReference>
<protein>
    <submittedName>
        <fullName evidence="1">Beta-hydroxylase</fullName>
        <ecNumber evidence="1">1.14.11.-</ecNumber>
    </submittedName>
</protein>
<dbReference type="Proteomes" id="UP000589818">
    <property type="component" value="Unassembled WGS sequence"/>
</dbReference>
<keyword evidence="1" id="KW-0560">Oxidoreductase</keyword>
<evidence type="ECO:0000313" key="1">
    <source>
        <dbReference type="EMBL" id="MBB2885953.1"/>
    </source>
</evidence>
<comment type="caution">
    <text evidence="1">The sequence shown here is derived from an EMBL/GenBank/DDBJ whole genome shotgun (WGS) entry which is preliminary data.</text>
</comment>